<evidence type="ECO:0000313" key="9">
    <source>
        <dbReference type="Proteomes" id="UP001295423"/>
    </source>
</evidence>
<evidence type="ECO:0000256" key="2">
    <source>
        <dbReference type="ARBA" id="ARBA00022679"/>
    </source>
</evidence>
<organism evidence="8 9">
    <name type="scientific">Cylindrotheca closterium</name>
    <dbReference type="NCBI Taxonomy" id="2856"/>
    <lineage>
        <taxon>Eukaryota</taxon>
        <taxon>Sar</taxon>
        <taxon>Stramenopiles</taxon>
        <taxon>Ochrophyta</taxon>
        <taxon>Bacillariophyta</taxon>
        <taxon>Bacillariophyceae</taxon>
        <taxon>Bacillariophycidae</taxon>
        <taxon>Bacillariales</taxon>
        <taxon>Bacillariaceae</taxon>
        <taxon>Cylindrotheca</taxon>
    </lineage>
</organism>
<evidence type="ECO:0000256" key="4">
    <source>
        <dbReference type="ARBA" id="ARBA00022777"/>
    </source>
</evidence>
<dbReference type="SMART" id="SM00220">
    <property type="entry name" value="S_TKc"/>
    <property type="match status" value="1"/>
</dbReference>
<dbReference type="InterPro" id="IPR011009">
    <property type="entry name" value="Kinase-like_dom_sf"/>
</dbReference>
<feature type="compositionally biased region" description="Low complexity" evidence="6">
    <location>
        <begin position="1"/>
        <end position="18"/>
    </location>
</feature>
<proteinExistence type="predicted"/>
<feature type="domain" description="Protein kinase" evidence="7">
    <location>
        <begin position="61"/>
        <end position="355"/>
    </location>
</feature>
<dbReference type="EC" id="2.7.11.1" evidence="1"/>
<gene>
    <name evidence="8" type="ORF">CYCCA115_LOCUS16040</name>
</gene>
<comment type="caution">
    <text evidence="8">The sequence shown here is derived from an EMBL/GenBank/DDBJ whole genome shotgun (WGS) entry which is preliminary data.</text>
</comment>
<sequence>MTAPSSSATPASPDSTTTVRTAKKVASGLQSKVIQMAEDRSRTTRPIAPPVPIKVIPYEFIGTGALLGTGSFSSGFAIKELFEEPSEGLVMKKLRPEVLRSPVVFAACAADLKMEGNILATMSHPNVVRLEAWSCENMIEEYLRGSYVSSYLILERLDETLEDRMNKWTRKSPAFWHKFSRRKVLMHTMRQHEKCIHIWRLAQALEHIHSYRVLHRDLKPANIGFDSKGTLKLFDFDLARVLPDLDEGDPDKAYQLTALVGSRRYMAAEVNHGQPYNLKADIWSFGVLAYQMLTNIKPNGGIDRDYSKTNKMIPSDWSEELRSVISRCCRQNPLERPSSERIQKQLEQQYGSQLLVKNLSDQEEGPTQ</sequence>
<keyword evidence="9" id="KW-1185">Reference proteome</keyword>
<dbReference type="InterPro" id="IPR050660">
    <property type="entry name" value="NEK_Ser/Thr_kinase"/>
</dbReference>
<keyword evidence="2" id="KW-0808">Transferase</keyword>
<dbReference type="PANTHER" id="PTHR43671">
    <property type="entry name" value="SERINE/THREONINE-PROTEIN KINASE NEK"/>
    <property type="match status" value="1"/>
</dbReference>
<protein>
    <recommendedName>
        <fullName evidence="1">non-specific serine/threonine protein kinase</fullName>
        <ecNumber evidence="1">2.7.11.1</ecNumber>
    </recommendedName>
</protein>
<evidence type="ECO:0000256" key="1">
    <source>
        <dbReference type="ARBA" id="ARBA00012513"/>
    </source>
</evidence>
<keyword evidence="3" id="KW-0547">Nucleotide-binding</keyword>
<dbReference type="GO" id="GO:0005524">
    <property type="term" value="F:ATP binding"/>
    <property type="evidence" value="ECO:0007669"/>
    <property type="project" value="UniProtKB-KW"/>
</dbReference>
<evidence type="ECO:0000256" key="5">
    <source>
        <dbReference type="ARBA" id="ARBA00022840"/>
    </source>
</evidence>
<keyword evidence="5" id="KW-0067">ATP-binding</keyword>
<dbReference type="PANTHER" id="PTHR43671:SF13">
    <property type="entry name" value="SERINE_THREONINE-PROTEIN KINASE NEK2"/>
    <property type="match status" value="1"/>
</dbReference>
<dbReference type="Proteomes" id="UP001295423">
    <property type="component" value="Unassembled WGS sequence"/>
</dbReference>
<evidence type="ECO:0000313" key="8">
    <source>
        <dbReference type="EMBL" id="CAJ1956033.1"/>
    </source>
</evidence>
<dbReference type="Gene3D" id="1.10.510.10">
    <property type="entry name" value="Transferase(Phosphotransferase) domain 1"/>
    <property type="match status" value="1"/>
</dbReference>
<dbReference type="EMBL" id="CAKOGP040001903">
    <property type="protein sequence ID" value="CAJ1956033.1"/>
    <property type="molecule type" value="Genomic_DNA"/>
</dbReference>
<feature type="region of interest" description="Disordered" evidence="6">
    <location>
        <begin position="1"/>
        <end position="22"/>
    </location>
</feature>
<evidence type="ECO:0000259" key="7">
    <source>
        <dbReference type="PROSITE" id="PS50011"/>
    </source>
</evidence>
<dbReference type="InterPro" id="IPR000719">
    <property type="entry name" value="Prot_kinase_dom"/>
</dbReference>
<accession>A0AAD2FYV6</accession>
<dbReference type="Pfam" id="PF00069">
    <property type="entry name" value="Pkinase"/>
    <property type="match status" value="1"/>
</dbReference>
<dbReference type="AlphaFoldDB" id="A0AAD2FYV6"/>
<dbReference type="GO" id="GO:0004674">
    <property type="term" value="F:protein serine/threonine kinase activity"/>
    <property type="evidence" value="ECO:0007669"/>
    <property type="project" value="UniProtKB-EC"/>
</dbReference>
<reference evidence="8" key="1">
    <citation type="submission" date="2023-08" db="EMBL/GenBank/DDBJ databases">
        <authorList>
            <person name="Audoor S."/>
            <person name="Bilcke G."/>
        </authorList>
    </citation>
    <scope>NUCLEOTIDE SEQUENCE</scope>
</reference>
<dbReference type="SUPFAM" id="SSF56112">
    <property type="entry name" value="Protein kinase-like (PK-like)"/>
    <property type="match status" value="1"/>
</dbReference>
<name>A0AAD2FYV6_9STRA</name>
<evidence type="ECO:0000256" key="6">
    <source>
        <dbReference type="SAM" id="MobiDB-lite"/>
    </source>
</evidence>
<evidence type="ECO:0000256" key="3">
    <source>
        <dbReference type="ARBA" id="ARBA00022741"/>
    </source>
</evidence>
<dbReference type="PROSITE" id="PS50011">
    <property type="entry name" value="PROTEIN_KINASE_DOM"/>
    <property type="match status" value="1"/>
</dbReference>
<keyword evidence="4" id="KW-0418">Kinase</keyword>